<gene>
    <name evidence="3" type="ORF">FKZ61_18725</name>
</gene>
<reference evidence="3 4" key="1">
    <citation type="submission" date="2019-06" db="EMBL/GenBank/DDBJ databases">
        <title>Genome sequence of Litorilinea aerophila BAA-2444.</title>
        <authorList>
            <person name="Maclea K.S."/>
            <person name="Maurais E.G."/>
            <person name="Iannazzi L.C."/>
        </authorList>
    </citation>
    <scope>NUCLEOTIDE SEQUENCE [LARGE SCALE GENOMIC DNA]</scope>
    <source>
        <strain evidence="3 4">ATCC BAA-2444</strain>
    </source>
</reference>
<dbReference type="RefSeq" id="WP_141611694.1">
    <property type="nucleotide sequence ID" value="NZ_VIGC02000029.1"/>
</dbReference>
<organism evidence="3 4">
    <name type="scientific">Litorilinea aerophila</name>
    <dbReference type="NCBI Taxonomy" id="1204385"/>
    <lineage>
        <taxon>Bacteria</taxon>
        <taxon>Bacillati</taxon>
        <taxon>Chloroflexota</taxon>
        <taxon>Caldilineae</taxon>
        <taxon>Caldilineales</taxon>
        <taxon>Caldilineaceae</taxon>
        <taxon>Litorilinea</taxon>
    </lineage>
</organism>
<sequence length="796" mass="79025">MKHASIGSLALSLLLAVLALASLGSAQAAPATLNSPPSLVNFQGLLTDGSGAPLAGPVNLTFALYDTQSGGNKLWEETHTGVPLDGGYFHVMLGGMSPLTAGMLDGPERWMQVAVNGGSPLPRQRLASVPYAILAQEAVTAASATSAPWSGLTGVPAGLDDGDNDTTYSAGLGLNLDGTQFSVAEPYRLPQECTNGQVAEWNGSAWACGTDDVGSGGGGGGGGDITGVAAGPGLTGGGTSGDVTLSVDFAGTGSANTVARSDHNHDDRYYTETELQTSGSAQVHWGNLSNVPAGFADGTDDVGLTSVTWADIQNRPAGLDDGDDDTTYSAGTGLSLSGTQFSLDTGFTDNRYWRLEGNAGTDPASHFLGTTDNVTLTLAVNGTAALRLAPTTGTLNIIGGYSGNSVAAGVVGATIGGGGKGNGEENQVISTFGTVGGGFDNVAGDPNSLSNCCATIGGGANNTASERSTTVAGGTGNTASGRRATVGGGRNNTASGNHATVSGGDGNTAGGAGAVVGGGGVALDVSDNEITEPNQALGVATTIGGGAGNLIIAEATYGVISGGYQNVITATAEYATVAGGWDNTAGESLATVSGGSGNEANSFWATVGGGQDNIADGNRSTIGGGAGNTTTSDAYGSTIPGGVFANASHYGEMAYASGRFAANGDAQTSVYVLRQTTSGTTPEELFLNGYEGTADSLKERITLASNRAVAFDILVVGRSSSGESAGYRIVGLIENSSGNTAFIGTPTTTVLGEDDASWDVTVLADNTNDALAIQVTGGSGDEVRWVATVRTAEVNW</sequence>
<feature type="region of interest" description="Disordered" evidence="1">
    <location>
        <begin position="463"/>
        <end position="506"/>
    </location>
</feature>
<evidence type="ECO:0000313" key="4">
    <source>
        <dbReference type="Proteomes" id="UP000317371"/>
    </source>
</evidence>
<proteinExistence type="predicted"/>
<feature type="chain" id="PRO_5021850523" evidence="2">
    <location>
        <begin position="29"/>
        <end position="796"/>
    </location>
</feature>
<keyword evidence="4" id="KW-1185">Reference proteome</keyword>
<dbReference type="Gene3D" id="2.150.10.10">
    <property type="entry name" value="Serralysin-like metalloprotease, C-terminal"/>
    <property type="match status" value="1"/>
</dbReference>
<name>A0A540VB62_9CHLR</name>
<dbReference type="Proteomes" id="UP000317371">
    <property type="component" value="Unassembled WGS sequence"/>
</dbReference>
<comment type="caution">
    <text evidence="3">The sequence shown here is derived from an EMBL/GenBank/DDBJ whole genome shotgun (WGS) entry which is preliminary data.</text>
</comment>
<feature type="compositionally biased region" description="Polar residues" evidence="1">
    <location>
        <begin position="463"/>
        <end position="480"/>
    </location>
</feature>
<keyword evidence="2" id="KW-0732">Signal</keyword>
<feature type="compositionally biased region" description="Polar residues" evidence="1">
    <location>
        <begin position="491"/>
        <end position="500"/>
    </location>
</feature>
<evidence type="ECO:0000256" key="1">
    <source>
        <dbReference type="SAM" id="MobiDB-lite"/>
    </source>
</evidence>
<evidence type="ECO:0000256" key="2">
    <source>
        <dbReference type="SAM" id="SignalP"/>
    </source>
</evidence>
<feature type="signal peptide" evidence="2">
    <location>
        <begin position="1"/>
        <end position="28"/>
    </location>
</feature>
<dbReference type="OrthoDB" id="166852at2"/>
<dbReference type="EMBL" id="VIGC01000029">
    <property type="protein sequence ID" value="TQE94010.1"/>
    <property type="molecule type" value="Genomic_DNA"/>
</dbReference>
<dbReference type="InterPro" id="IPR011049">
    <property type="entry name" value="Serralysin-like_metalloprot_C"/>
</dbReference>
<accession>A0A540VB62</accession>
<dbReference type="InParanoid" id="A0A540VB62"/>
<protein>
    <submittedName>
        <fullName evidence="3">Uncharacterized protein</fullName>
    </submittedName>
</protein>
<dbReference type="AlphaFoldDB" id="A0A540VB62"/>
<evidence type="ECO:0000313" key="3">
    <source>
        <dbReference type="EMBL" id="TQE94010.1"/>
    </source>
</evidence>